<keyword evidence="3" id="KW-0804">Transcription</keyword>
<dbReference type="Gene3D" id="1.10.357.10">
    <property type="entry name" value="Tetracycline Repressor, domain 2"/>
    <property type="match status" value="1"/>
</dbReference>
<gene>
    <name evidence="8" type="ORF">GSY69_00460</name>
</gene>
<dbReference type="PROSITE" id="PS50977">
    <property type="entry name" value="HTH_TETR_2"/>
    <property type="match status" value="1"/>
</dbReference>
<dbReference type="SUPFAM" id="SSF47413">
    <property type="entry name" value="lambda repressor-like DNA-binding domains"/>
    <property type="match status" value="1"/>
</dbReference>
<dbReference type="PROSITE" id="PS50943">
    <property type="entry name" value="HTH_CROC1"/>
    <property type="match status" value="1"/>
</dbReference>
<keyword evidence="9" id="KW-1185">Reference proteome</keyword>
<feature type="DNA-binding region" description="H-T-H motif" evidence="4">
    <location>
        <begin position="111"/>
        <end position="130"/>
    </location>
</feature>
<evidence type="ECO:0000256" key="1">
    <source>
        <dbReference type="ARBA" id="ARBA00023015"/>
    </source>
</evidence>
<dbReference type="Pfam" id="PF17932">
    <property type="entry name" value="TetR_C_24"/>
    <property type="match status" value="1"/>
</dbReference>
<dbReference type="InterPro" id="IPR041490">
    <property type="entry name" value="KstR2_TetR_C"/>
</dbReference>
<evidence type="ECO:0000256" key="5">
    <source>
        <dbReference type="SAM" id="MobiDB-lite"/>
    </source>
</evidence>
<organism evidence="8 9">
    <name type="scientific">Brevibacterium rongguiense</name>
    <dbReference type="NCBI Taxonomy" id="2695267"/>
    <lineage>
        <taxon>Bacteria</taxon>
        <taxon>Bacillati</taxon>
        <taxon>Actinomycetota</taxon>
        <taxon>Actinomycetes</taxon>
        <taxon>Micrococcales</taxon>
        <taxon>Brevibacteriaceae</taxon>
        <taxon>Brevibacterium</taxon>
    </lineage>
</organism>
<evidence type="ECO:0000313" key="9">
    <source>
        <dbReference type="Proteomes" id="UP000469215"/>
    </source>
</evidence>
<dbReference type="RefSeq" id="WP_160951952.1">
    <property type="nucleotide sequence ID" value="NZ_WWEQ01000001.1"/>
</dbReference>
<dbReference type="InterPro" id="IPR009057">
    <property type="entry name" value="Homeodomain-like_sf"/>
</dbReference>
<dbReference type="PANTHER" id="PTHR30055">
    <property type="entry name" value="HTH-TYPE TRANSCRIPTIONAL REGULATOR RUTR"/>
    <property type="match status" value="1"/>
</dbReference>
<dbReference type="AlphaFoldDB" id="A0A6N9H362"/>
<dbReference type="InterPro" id="IPR036271">
    <property type="entry name" value="Tet_transcr_reg_TetR-rel_C_sf"/>
</dbReference>
<dbReference type="InterPro" id="IPR050109">
    <property type="entry name" value="HTH-type_TetR-like_transc_reg"/>
</dbReference>
<feature type="domain" description="HTH cro/C1-type" evidence="6">
    <location>
        <begin position="17"/>
        <end position="71"/>
    </location>
</feature>
<comment type="caution">
    <text evidence="8">The sequence shown here is derived from an EMBL/GenBank/DDBJ whole genome shotgun (WGS) entry which is preliminary data.</text>
</comment>
<dbReference type="InterPro" id="IPR010982">
    <property type="entry name" value="Lambda_DNA-bd_dom_sf"/>
</dbReference>
<dbReference type="SUPFAM" id="SSF46689">
    <property type="entry name" value="Homeodomain-like"/>
    <property type="match status" value="1"/>
</dbReference>
<keyword evidence="2 4" id="KW-0238">DNA-binding</keyword>
<evidence type="ECO:0000259" key="7">
    <source>
        <dbReference type="PROSITE" id="PS50977"/>
    </source>
</evidence>
<dbReference type="SUPFAM" id="SSF48498">
    <property type="entry name" value="Tetracyclin repressor-like, C-terminal domain"/>
    <property type="match status" value="1"/>
</dbReference>
<dbReference type="PRINTS" id="PR00455">
    <property type="entry name" value="HTHTETR"/>
</dbReference>
<dbReference type="SMART" id="SM00530">
    <property type="entry name" value="HTH_XRE"/>
    <property type="match status" value="1"/>
</dbReference>
<dbReference type="Proteomes" id="UP000469215">
    <property type="component" value="Unassembled WGS sequence"/>
</dbReference>
<dbReference type="EMBL" id="WWEQ01000001">
    <property type="protein sequence ID" value="MYM18490.1"/>
    <property type="molecule type" value="Genomic_DNA"/>
</dbReference>
<evidence type="ECO:0000256" key="2">
    <source>
        <dbReference type="ARBA" id="ARBA00023125"/>
    </source>
</evidence>
<reference evidence="8 9" key="1">
    <citation type="submission" date="2020-01" db="EMBL/GenBank/DDBJ databases">
        <authorList>
            <person name="Deng T."/>
        </authorList>
    </citation>
    <scope>NUCLEOTIDE SEQUENCE [LARGE SCALE GENOMIC DNA]</scope>
    <source>
        <strain evidence="8 9">5221</strain>
    </source>
</reference>
<evidence type="ECO:0000259" key="6">
    <source>
        <dbReference type="PROSITE" id="PS50943"/>
    </source>
</evidence>
<sequence>MTSSPPGGARDTIGQGIRRARNARGRTLEQVSEEIGVSPATLSLIERDKVSVTRARLKEIAAALGADPAELGWGTDPEHEAQLRVEPESERPHVLGAAIECFTRRGYHGTSMREIAQAGHMSVAGVYHYYESKQQMLVSALEPAMVELRDAVVAAGQRHPEDEPEKRFAAMIEVLAIFHITERDIAFLGGSELRSLEGANRERVVQLRRGVQHLVDAEAQAAAAAGAFANPDILFASRMVVNMCVSLARWYDPEGPVGPDDAVANAVAYALAVMKSTAVGA</sequence>
<dbReference type="GO" id="GO:0003700">
    <property type="term" value="F:DNA-binding transcription factor activity"/>
    <property type="evidence" value="ECO:0007669"/>
    <property type="project" value="TreeGrafter"/>
</dbReference>
<dbReference type="InterPro" id="IPR001387">
    <property type="entry name" value="Cro/C1-type_HTH"/>
</dbReference>
<accession>A0A6N9H362</accession>
<keyword evidence="1" id="KW-0805">Transcription regulation</keyword>
<dbReference type="GO" id="GO:0000976">
    <property type="term" value="F:transcription cis-regulatory region binding"/>
    <property type="evidence" value="ECO:0007669"/>
    <property type="project" value="TreeGrafter"/>
</dbReference>
<dbReference type="Pfam" id="PF00440">
    <property type="entry name" value="TetR_N"/>
    <property type="match status" value="1"/>
</dbReference>
<dbReference type="Pfam" id="PF01381">
    <property type="entry name" value="HTH_3"/>
    <property type="match status" value="1"/>
</dbReference>
<name>A0A6N9H362_9MICO</name>
<feature type="domain" description="HTH tetR-type" evidence="7">
    <location>
        <begin position="88"/>
        <end position="148"/>
    </location>
</feature>
<evidence type="ECO:0000256" key="4">
    <source>
        <dbReference type="PROSITE-ProRule" id="PRU00335"/>
    </source>
</evidence>
<feature type="region of interest" description="Disordered" evidence="5">
    <location>
        <begin position="1"/>
        <end position="26"/>
    </location>
</feature>
<dbReference type="Gene3D" id="1.10.260.40">
    <property type="entry name" value="lambda repressor-like DNA-binding domains"/>
    <property type="match status" value="1"/>
</dbReference>
<proteinExistence type="predicted"/>
<evidence type="ECO:0000256" key="3">
    <source>
        <dbReference type="ARBA" id="ARBA00023163"/>
    </source>
</evidence>
<evidence type="ECO:0000313" key="8">
    <source>
        <dbReference type="EMBL" id="MYM18490.1"/>
    </source>
</evidence>
<protein>
    <submittedName>
        <fullName evidence="8">TetR family transcriptional regulator</fullName>
    </submittedName>
</protein>
<dbReference type="CDD" id="cd00093">
    <property type="entry name" value="HTH_XRE"/>
    <property type="match status" value="1"/>
</dbReference>
<dbReference type="PANTHER" id="PTHR30055:SF234">
    <property type="entry name" value="HTH-TYPE TRANSCRIPTIONAL REGULATOR BETI"/>
    <property type="match status" value="1"/>
</dbReference>
<dbReference type="InterPro" id="IPR001647">
    <property type="entry name" value="HTH_TetR"/>
</dbReference>